<evidence type="ECO:0000256" key="1">
    <source>
        <dbReference type="RuleBase" id="RU003682"/>
    </source>
</evidence>
<dbReference type="InterPro" id="IPR056470">
    <property type="entry name" value="BesD/HalB-like"/>
</dbReference>
<dbReference type="RefSeq" id="WP_249707643.1">
    <property type="nucleotide sequence ID" value="NZ_JAMFMB010000005.1"/>
</dbReference>
<sequence length="287" mass="32235">MMEPAMDLHEIVDLGRYPLDCPGSEALRRLISDLQKDLAEDGCAVLPGFAHAAGVAALAAEAERAAPAAHRSFNRTNAYFTRDDPQLPASHPVRRFYERSNAFVPADNFVETGPLRTVYDDPGFLPFIREVLGEPEERFFRYDDPLADVIVNVVEKGQGFPWHFDTNTYTVTLAIQNGEGGGEFEYVPGLRSPTDENFAGVARVLEGDRRRVRQLELQPGDLQIFRGRHSLHRVTGVEGERKRYVGIFSFVETEGICGGVERTKQLYGRVLPHHIERAGRREDQLLD</sequence>
<gene>
    <name evidence="3" type="ORF">M3P21_05825</name>
</gene>
<name>A0ABT0Q1K3_9RHOB</name>
<protein>
    <recommendedName>
        <fullName evidence="2">Fe2OG dioxygenase domain-containing protein</fullName>
    </recommendedName>
</protein>
<comment type="similarity">
    <text evidence="1">Belongs to the iron/ascorbate-dependent oxidoreductase family.</text>
</comment>
<dbReference type="Gene3D" id="2.60.120.620">
    <property type="entry name" value="q2cbj1_9rhob like domain"/>
    <property type="match status" value="1"/>
</dbReference>
<dbReference type="PROSITE" id="PS51471">
    <property type="entry name" value="FE2OG_OXY"/>
    <property type="match status" value="1"/>
</dbReference>
<proteinExistence type="inferred from homology"/>
<reference evidence="3" key="1">
    <citation type="submission" date="2022-05" db="EMBL/GenBank/DDBJ databases">
        <authorList>
            <person name="Park J.-S."/>
        </authorList>
    </citation>
    <scope>NUCLEOTIDE SEQUENCE</scope>
    <source>
        <strain evidence="3">2012CJ41-6</strain>
    </source>
</reference>
<evidence type="ECO:0000313" key="3">
    <source>
        <dbReference type="EMBL" id="MCL6283048.1"/>
    </source>
</evidence>
<keyword evidence="1" id="KW-0560">Oxidoreductase</keyword>
<dbReference type="SUPFAM" id="SSF51197">
    <property type="entry name" value="Clavaminate synthase-like"/>
    <property type="match status" value="1"/>
</dbReference>
<evidence type="ECO:0000259" key="2">
    <source>
        <dbReference type="PROSITE" id="PS51471"/>
    </source>
</evidence>
<organism evidence="3 4">
    <name type="scientific">Ruegeria spongiae</name>
    <dbReference type="NCBI Taxonomy" id="2942209"/>
    <lineage>
        <taxon>Bacteria</taxon>
        <taxon>Pseudomonadati</taxon>
        <taxon>Pseudomonadota</taxon>
        <taxon>Alphaproteobacteria</taxon>
        <taxon>Rhodobacterales</taxon>
        <taxon>Roseobacteraceae</taxon>
        <taxon>Ruegeria</taxon>
    </lineage>
</organism>
<accession>A0ABT0Q1K3</accession>
<dbReference type="Proteomes" id="UP001203880">
    <property type="component" value="Unassembled WGS sequence"/>
</dbReference>
<evidence type="ECO:0000313" key="4">
    <source>
        <dbReference type="Proteomes" id="UP001203880"/>
    </source>
</evidence>
<keyword evidence="1" id="KW-0479">Metal-binding</keyword>
<dbReference type="EMBL" id="JAMFMB010000005">
    <property type="protein sequence ID" value="MCL6283048.1"/>
    <property type="molecule type" value="Genomic_DNA"/>
</dbReference>
<keyword evidence="1" id="KW-0408">Iron</keyword>
<keyword evidence="4" id="KW-1185">Reference proteome</keyword>
<dbReference type="InterPro" id="IPR005123">
    <property type="entry name" value="Oxoglu/Fe-dep_dioxygenase_dom"/>
</dbReference>
<comment type="caution">
    <text evidence="3">The sequence shown here is derived from an EMBL/GenBank/DDBJ whole genome shotgun (WGS) entry which is preliminary data.</text>
</comment>
<feature type="domain" description="Fe2OG dioxygenase" evidence="2">
    <location>
        <begin position="141"/>
        <end position="253"/>
    </location>
</feature>
<dbReference type="Pfam" id="PF23169">
    <property type="entry name" value="HalD"/>
    <property type="match status" value="1"/>
</dbReference>